<name>A0A6V6Y6W1_9FIRM</name>
<feature type="compositionally biased region" description="Low complexity" evidence="1">
    <location>
        <begin position="36"/>
        <end position="48"/>
    </location>
</feature>
<evidence type="ECO:0000313" key="2">
    <source>
        <dbReference type="EMBL" id="CAC9934524.1"/>
    </source>
</evidence>
<protein>
    <recommendedName>
        <fullName evidence="4">Virus attachment protein p12 family</fullName>
    </recommendedName>
</protein>
<dbReference type="AlphaFoldDB" id="A0A6V6Y6W1"/>
<proteinExistence type="predicted"/>
<accession>A0A6V6Y6W1</accession>
<comment type="caution">
    <text evidence="2">The sequence shown here is derived from an EMBL/GenBank/DDBJ whole genome shotgun (WGS) entry which is preliminary data.</text>
</comment>
<dbReference type="EMBL" id="CAIJCS010000022">
    <property type="protein sequence ID" value="CAC9934524.1"/>
    <property type="molecule type" value="Genomic_DNA"/>
</dbReference>
<organism evidence="2 3">
    <name type="scientific">Aedoeadaptatus nemausensis</name>
    <dbReference type="NCBI Taxonomy" id="2582829"/>
    <lineage>
        <taxon>Bacteria</taxon>
        <taxon>Bacillati</taxon>
        <taxon>Bacillota</taxon>
        <taxon>Tissierellia</taxon>
        <taxon>Tissierellales</taxon>
        <taxon>Peptoniphilaceae</taxon>
        <taxon>Aedoeadaptatus</taxon>
    </lineage>
</organism>
<sequence length="48" mass="5060">MGNFIVLAVVVLLVAYGVRSIYKKRKEGGCGCGCSSCDSGHCSSHTHE</sequence>
<dbReference type="Pfam" id="PF12669">
    <property type="entry name" value="FeoB_associated"/>
    <property type="match status" value="1"/>
</dbReference>
<evidence type="ECO:0000313" key="3">
    <source>
        <dbReference type="Proteomes" id="UP000586454"/>
    </source>
</evidence>
<dbReference type="RefSeq" id="WP_180500581.1">
    <property type="nucleotide sequence ID" value="NZ_CAIJCS010000022.1"/>
</dbReference>
<evidence type="ECO:0000256" key="1">
    <source>
        <dbReference type="SAM" id="MobiDB-lite"/>
    </source>
</evidence>
<evidence type="ECO:0008006" key="4">
    <source>
        <dbReference type="Google" id="ProtNLM"/>
    </source>
</evidence>
<keyword evidence="3" id="KW-1185">Reference proteome</keyword>
<reference evidence="2 3" key="1">
    <citation type="submission" date="2020-06" db="EMBL/GenBank/DDBJ databases">
        <authorList>
            <person name="Criscuolo A."/>
        </authorList>
    </citation>
    <scope>NUCLEOTIDE SEQUENCE [LARGE SCALE GENOMIC DNA]</scope>
    <source>
        <strain evidence="2">1804121828</strain>
    </source>
</reference>
<gene>
    <name evidence="2" type="ORF">PEPNEM18_01413</name>
</gene>
<dbReference type="Proteomes" id="UP000586454">
    <property type="component" value="Unassembled WGS sequence"/>
</dbReference>
<feature type="region of interest" description="Disordered" evidence="1">
    <location>
        <begin position="29"/>
        <end position="48"/>
    </location>
</feature>